<dbReference type="InterPro" id="IPR003583">
    <property type="entry name" value="Hlx-hairpin-Hlx_DNA-bd_motif"/>
</dbReference>
<dbReference type="PANTHER" id="PTHR30562:SF1">
    <property type="entry name" value="UVRABC SYSTEM PROTEIN C"/>
    <property type="match status" value="1"/>
</dbReference>
<dbReference type="PROSITE" id="PS50164">
    <property type="entry name" value="GIY_YIG"/>
    <property type="match status" value="1"/>
</dbReference>
<dbReference type="Pfam" id="PF14520">
    <property type="entry name" value="HHH_5"/>
    <property type="match status" value="1"/>
</dbReference>
<evidence type="ECO:0000313" key="11">
    <source>
        <dbReference type="Proteomes" id="UP000035268"/>
    </source>
</evidence>
<dbReference type="Pfam" id="PF08459">
    <property type="entry name" value="UvrC_RNaseH_dom"/>
    <property type="match status" value="1"/>
</dbReference>
<dbReference type="SUPFAM" id="SSF82771">
    <property type="entry name" value="GIY-YIG endonuclease"/>
    <property type="match status" value="1"/>
</dbReference>
<dbReference type="GO" id="GO:0003677">
    <property type="term" value="F:DNA binding"/>
    <property type="evidence" value="ECO:0007669"/>
    <property type="project" value="InterPro"/>
</dbReference>
<keyword evidence="5" id="KW-0234">DNA repair</keyword>
<dbReference type="Gene3D" id="3.30.420.340">
    <property type="entry name" value="UvrC, RNAse H endonuclease domain"/>
    <property type="match status" value="1"/>
</dbReference>
<dbReference type="Gene3D" id="4.10.860.10">
    <property type="entry name" value="UVR domain"/>
    <property type="match status" value="1"/>
</dbReference>
<keyword evidence="1" id="KW-0963">Cytoplasm</keyword>
<keyword evidence="4" id="KW-0267">Excision nuclease</keyword>
<dbReference type="Gene3D" id="3.40.1440.10">
    <property type="entry name" value="GIY-YIG endonuclease"/>
    <property type="match status" value="1"/>
</dbReference>
<dbReference type="GO" id="GO:0009381">
    <property type="term" value="F:excinuclease ABC activity"/>
    <property type="evidence" value="ECO:0007669"/>
    <property type="project" value="InterPro"/>
</dbReference>
<keyword evidence="2" id="KW-0227">DNA damage</keyword>
<feature type="domain" description="UvrC family homology region profile" evidence="9">
    <location>
        <begin position="262"/>
        <end position="366"/>
    </location>
</feature>
<dbReference type="GO" id="GO:0009432">
    <property type="term" value="P:SOS response"/>
    <property type="evidence" value="ECO:0007669"/>
    <property type="project" value="UniProtKB-KW"/>
</dbReference>
<dbReference type="AlphaFoldDB" id="A0A0G3EB52"/>
<dbReference type="PANTHER" id="PTHR30562">
    <property type="entry name" value="UVRC/OXIDOREDUCTASE"/>
    <property type="match status" value="1"/>
</dbReference>
<dbReference type="GO" id="GO:0009380">
    <property type="term" value="C:excinuclease repair complex"/>
    <property type="evidence" value="ECO:0007669"/>
    <property type="project" value="TreeGrafter"/>
</dbReference>
<dbReference type="InterPro" id="IPR036876">
    <property type="entry name" value="UVR_dom_sf"/>
</dbReference>
<dbReference type="OrthoDB" id="9804933at2"/>
<keyword evidence="11" id="KW-1185">Reference proteome</keyword>
<dbReference type="PROSITE" id="PS50151">
    <property type="entry name" value="UVR"/>
    <property type="match status" value="1"/>
</dbReference>
<reference evidence="10 11" key="2">
    <citation type="journal article" date="2016" name="ISME J.">
        <title>Characterization of the first cultured representative of Verrucomicrobia subdivision 5 indicates the proposal of a novel phylum.</title>
        <authorList>
            <person name="Spring S."/>
            <person name="Bunk B."/>
            <person name="Sproer C."/>
            <person name="Schumann P."/>
            <person name="Rohde M."/>
            <person name="Tindall B.J."/>
            <person name="Klenk H.P."/>
        </authorList>
    </citation>
    <scope>NUCLEOTIDE SEQUENCE [LARGE SCALE GENOMIC DNA]</scope>
    <source>
        <strain evidence="10 11">L21-Fru-AB</strain>
    </source>
</reference>
<keyword evidence="6" id="KW-0742">SOS response</keyword>
<evidence type="ECO:0000256" key="5">
    <source>
        <dbReference type="ARBA" id="ARBA00023204"/>
    </source>
</evidence>
<dbReference type="GO" id="GO:0006289">
    <property type="term" value="P:nucleotide-excision repair"/>
    <property type="evidence" value="ECO:0007669"/>
    <property type="project" value="InterPro"/>
</dbReference>
<evidence type="ECO:0000259" key="9">
    <source>
        <dbReference type="PROSITE" id="PS50165"/>
    </source>
</evidence>
<dbReference type="InterPro" id="IPR047296">
    <property type="entry name" value="GIY-YIG_UvrC_Cho"/>
</dbReference>
<sequence length="494" mass="56663">MNWPESIRRKLDALPDRPGVYLMRDRRGKIIYVGKAASLRKRVRSYFRPSTMRRGDPKLRGLIRSIADFDVLELRTEAEATLTEGNLIKEYRPRYNALFKDDKRFLLLRVHPGEPYPRFDTCRIRRDDGARYFGPYASSSAAYAAKEFLEARFGLRLCRPRVPDRETYRHCHNDVIRRCSAPCIGRITPEEYQRRVEESCAFLRGERPELLRELRAQMEAAAEGQHYESAAALRDLLKLVTRAVRERARVRRTPALQEETARQGLRELAVALKLPHPPDVIECFDISNISGTYAVAALVAAVDGRPVPQRYRRFRIRTVEGADDPRMMAEAVRRRYSRLAREGSSMPGLVLVDGGITQLRAARRALHELDLGGLVVAGLAKRYEELYTNAESAAETVRLPGDSAALEVIRRIRDEAHRFAIAYHRRLRGRRIRESVLDDIEGIGPRKKEQLLRHFGSFQRLKKADEKELADAPGIGPHTAKLIRTELERLSRNP</sequence>
<dbReference type="InterPro" id="IPR010994">
    <property type="entry name" value="RuvA_2-like"/>
</dbReference>
<dbReference type="KEGG" id="vbl:L21SP4_00446"/>
<dbReference type="CDD" id="cd10434">
    <property type="entry name" value="GIY-YIG_UvrC_Cho"/>
    <property type="match status" value="1"/>
</dbReference>
<evidence type="ECO:0000256" key="2">
    <source>
        <dbReference type="ARBA" id="ARBA00022763"/>
    </source>
</evidence>
<evidence type="ECO:0000259" key="8">
    <source>
        <dbReference type="PROSITE" id="PS50164"/>
    </source>
</evidence>
<dbReference type="InterPro" id="IPR050066">
    <property type="entry name" value="UvrABC_protein_C"/>
</dbReference>
<protein>
    <submittedName>
        <fullName evidence="10">Excinuclease ABC subunit C</fullName>
    </submittedName>
</protein>
<evidence type="ECO:0000256" key="3">
    <source>
        <dbReference type="ARBA" id="ARBA00022769"/>
    </source>
</evidence>
<dbReference type="RefSeq" id="WP_052881132.1">
    <property type="nucleotide sequence ID" value="NZ_CP010904.1"/>
</dbReference>
<evidence type="ECO:0000256" key="1">
    <source>
        <dbReference type="ARBA" id="ARBA00022490"/>
    </source>
</evidence>
<dbReference type="InterPro" id="IPR001943">
    <property type="entry name" value="UVR_dom"/>
</dbReference>
<evidence type="ECO:0000313" key="10">
    <source>
        <dbReference type="EMBL" id="AKJ63726.1"/>
    </source>
</evidence>
<dbReference type="SMART" id="SM00465">
    <property type="entry name" value="GIYc"/>
    <property type="match status" value="1"/>
</dbReference>
<proteinExistence type="predicted"/>
<dbReference type="SUPFAM" id="SSF46600">
    <property type="entry name" value="C-terminal UvrC-binding domain of UvrB"/>
    <property type="match status" value="1"/>
</dbReference>
<accession>A0A0G3EB52</accession>
<dbReference type="Proteomes" id="UP000035268">
    <property type="component" value="Chromosome"/>
</dbReference>
<dbReference type="EMBL" id="CP010904">
    <property type="protein sequence ID" value="AKJ63726.1"/>
    <property type="molecule type" value="Genomic_DNA"/>
</dbReference>
<dbReference type="PATRIC" id="fig|1609981.3.peg.470"/>
<dbReference type="InterPro" id="IPR035901">
    <property type="entry name" value="GIY-YIG_endonuc_sf"/>
</dbReference>
<feature type="domain" description="UVR" evidence="7">
    <location>
        <begin position="208"/>
        <end position="243"/>
    </location>
</feature>
<dbReference type="FunFam" id="3.40.1440.10:FF:000001">
    <property type="entry name" value="UvrABC system protein C"/>
    <property type="match status" value="1"/>
</dbReference>
<dbReference type="InterPro" id="IPR001162">
    <property type="entry name" value="UvrC_RNase_H_dom"/>
</dbReference>
<dbReference type="STRING" id="1307763.L21SP4_00446"/>
<dbReference type="InterPro" id="IPR000305">
    <property type="entry name" value="GIY-YIG_endonuc"/>
</dbReference>
<keyword evidence="3" id="KW-0228">DNA excision</keyword>
<evidence type="ECO:0000259" key="7">
    <source>
        <dbReference type="PROSITE" id="PS50151"/>
    </source>
</evidence>
<reference evidence="11" key="1">
    <citation type="submission" date="2015-02" db="EMBL/GenBank/DDBJ databases">
        <title>Description and complete genome sequence of the first cultured representative of the subdivision 5 of the Verrucomicrobia phylum.</title>
        <authorList>
            <person name="Spring S."/>
            <person name="Bunk B."/>
            <person name="Sproer C."/>
            <person name="Klenk H.-P."/>
        </authorList>
    </citation>
    <scope>NUCLEOTIDE SEQUENCE [LARGE SCALE GENOMIC DNA]</scope>
    <source>
        <strain evidence="11">L21-Fru-AB</strain>
    </source>
</reference>
<evidence type="ECO:0000256" key="4">
    <source>
        <dbReference type="ARBA" id="ARBA00022881"/>
    </source>
</evidence>
<dbReference type="SMART" id="SM00278">
    <property type="entry name" value="HhH1"/>
    <property type="match status" value="2"/>
</dbReference>
<dbReference type="Gene3D" id="1.10.150.20">
    <property type="entry name" value="5' to 3' exonuclease, C-terminal subdomain"/>
    <property type="match status" value="1"/>
</dbReference>
<evidence type="ECO:0000256" key="6">
    <source>
        <dbReference type="ARBA" id="ARBA00023236"/>
    </source>
</evidence>
<name>A0A0G3EB52_9BACT</name>
<gene>
    <name evidence="10" type="primary">uvrC</name>
    <name evidence="10" type="ORF">L21SP4_00446</name>
</gene>
<dbReference type="Pfam" id="PF02151">
    <property type="entry name" value="UVR"/>
    <property type="match status" value="1"/>
</dbReference>
<dbReference type="Pfam" id="PF01541">
    <property type="entry name" value="GIY-YIG"/>
    <property type="match status" value="1"/>
</dbReference>
<dbReference type="PROSITE" id="PS50165">
    <property type="entry name" value="UVRC"/>
    <property type="match status" value="1"/>
</dbReference>
<dbReference type="SUPFAM" id="SSF47781">
    <property type="entry name" value="RuvA domain 2-like"/>
    <property type="match status" value="1"/>
</dbReference>
<organism evidence="10 11">
    <name type="scientific">Kiritimatiella glycovorans</name>
    <dbReference type="NCBI Taxonomy" id="1307763"/>
    <lineage>
        <taxon>Bacteria</taxon>
        <taxon>Pseudomonadati</taxon>
        <taxon>Kiritimatiellota</taxon>
        <taxon>Kiritimatiellia</taxon>
        <taxon>Kiritimatiellales</taxon>
        <taxon>Kiritimatiellaceae</taxon>
        <taxon>Kiritimatiella</taxon>
    </lineage>
</organism>
<dbReference type="InterPro" id="IPR038476">
    <property type="entry name" value="UvrC_RNase_H_dom_sf"/>
</dbReference>
<feature type="domain" description="GIY-YIG" evidence="8">
    <location>
        <begin position="16"/>
        <end position="97"/>
    </location>
</feature>